<dbReference type="InterPro" id="IPR003439">
    <property type="entry name" value="ABC_transporter-like_ATP-bd"/>
</dbReference>
<keyword evidence="1" id="KW-0813">Transport</keyword>
<dbReference type="PROSITE" id="PS50893">
    <property type="entry name" value="ABC_TRANSPORTER_2"/>
    <property type="match status" value="1"/>
</dbReference>
<dbReference type="AlphaFoldDB" id="A0A1N6N688"/>
<dbReference type="Proteomes" id="UP000186895">
    <property type="component" value="Unassembled WGS sequence"/>
</dbReference>
<evidence type="ECO:0000256" key="2">
    <source>
        <dbReference type="ARBA" id="ARBA00022741"/>
    </source>
</evidence>
<evidence type="ECO:0000259" key="4">
    <source>
        <dbReference type="PROSITE" id="PS50893"/>
    </source>
</evidence>
<dbReference type="SMART" id="SM00382">
    <property type="entry name" value="AAA"/>
    <property type="match status" value="1"/>
</dbReference>
<gene>
    <name evidence="5" type="ORF">SAMN05421647_10150</name>
</gene>
<dbReference type="InterPro" id="IPR003593">
    <property type="entry name" value="AAA+_ATPase"/>
</dbReference>
<proteinExistence type="predicted"/>
<keyword evidence="6" id="KW-1185">Reference proteome</keyword>
<dbReference type="PANTHER" id="PTHR24220:SF611">
    <property type="entry name" value="ATP-BINDING COMPONENT OF ABC TRANSPORTER-RELATED"/>
    <property type="match status" value="1"/>
</dbReference>
<feature type="domain" description="ABC transporter" evidence="4">
    <location>
        <begin position="5"/>
        <end position="225"/>
    </location>
</feature>
<dbReference type="SUPFAM" id="SSF52540">
    <property type="entry name" value="P-loop containing nucleoside triphosphate hydrolases"/>
    <property type="match status" value="1"/>
</dbReference>
<dbReference type="STRING" id="49186.SAMN05421647_10150"/>
<dbReference type="Pfam" id="PF00005">
    <property type="entry name" value="ABC_tran"/>
    <property type="match status" value="1"/>
</dbReference>
<dbReference type="InterPro" id="IPR027417">
    <property type="entry name" value="P-loop_NTPase"/>
</dbReference>
<dbReference type="GO" id="GO:0005886">
    <property type="term" value="C:plasma membrane"/>
    <property type="evidence" value="ECO:0007669"/>
    <property type="project" value="TreeGrafter"/>
</dbReference>
<dbReference type="RefSeq" id="WP_076459943.1">
    <property type="nucleotide sequence ID" value="NZ_FTMN01000001.1"/>
</dbReference>
<organism evidence="5 6">
    <name type="scientific">Marinobacterium stanieri</name>
    <dbReference type="NCBI Taxonomy" id="49186"/>
    <lineage>
        <taxon>Bacteria</taxon>
        <taxon>Pseudomonadati</taxon>
        <taxon>Pseudomonadota</taxon>
        <taxon>Gammaproteobacteria</taxon>
        <taxon>Oceanospirillales</taxon>
        <taxon>Oceanospirillaceae</taxon>
        <taxon>Marinobacterium</taxon>
    </lineage>
</organism>
<dbReference type="GO" id="GO:0016887">
    <property type="term" value="F:ATP hydrolysis activity"/>
    <property type="evidence" value="ECO:0007669"/>
    <property type="project" value="InterPro"/>
</dbReference>
<dbReference type="CDD" id="cd03255">
    <property type="entry name" value="ABC_MJ0796_LolCDE_FtsE"/>
    <property type="match status" value="1"/>
</dbReference>
<dbReference type="GO" id="GO:0022857">
    <property type="term" value="F:transmembrane transporter activity"/>
    <property type="evidence" value="ECO:0007669"/>
    <property type="project" value="TreeGrafter"/>
</dbReference>
<sequence length="227" mass="24658">MNPVLSLTDVRFAWPEGPQLINIAALELTAGDHLFIQGPSGSGKSTLLNLLGGFLAGYQGQIQVAGQVMAELSRRQLDQLRADRLGILFQQFNLLPYLDLIENVSLPCRFSKARSENAKARSGSLHQEAERLLQRLGLDVLALGKRPITQLSIGQQQRVAAARALIGSPSLIIADEPTSALDSHHRDLFIELLLEESAQCGSSLVLVSHDPALASFFSHHLSLEAQP</sequence>
<evidence type="ECO:0000313" key="6">
    <source>
        <dbReference type="Proteomes" id="UP000186895"/>
    </source>
</evidence>
<protein>
    <submittedName>
        <fullName evidence="5">Putative ABC transport system ATP-binding protein</fullName>
    </submittedName>
</protein>
<dbReference type="GO" id="GO:0005524">
    <property type="term" value="F:ATP binding"/>
    <property type="evidence" value="ECO:0007669"/>
    <property type="project" value="UniProtKB-KW"/>
</dbReference>
<evidence type="ECO:0000256" key="3">
    <source>
        <dbReference type="ARBA" id="ARBA00022840"/>
    </source>
</evidence>
<keyword evidence="2" id="KW-0547">Nucleotide-binding</keyword>
<dbReference type="Gene3D" id="3.40.50.300">
    <property type="entry name" value="P-loop containing nucleotide triphosphate hydrolases"/>
    <property type="match status" value="1"/>
</dbReference>
<dbReference type="EMBL" id="FTMN01000001">
    <property type="protein sequence ID" value="SIP87529.1"/>
    <property type="molecule type" value="Genomic_DNA"/>
</dbReference>
<reference evidence="5 6" key="1">
    <citation type="submission" date="2017-01" db="EMBL/GenBank/DDBJ databases">
        <authorList>
            <person name="Mah S.A."/>
            <person name="Swanson W.J."/>
            <person name="Moy G.W."/>
            <person name="Vacquier V.D."/>
        </authorList>
    </citation>
    <scope>NUCLEOTIDE SEQUENCE [LARGE SCALE GENOMIC DNA]</scope>
    <source>
        <strain evidence="5 6">DSM 7027</strain>
    </source>
</reference>
<name>A0A1N6N688_9GAMM</name>
<dbReference type="PANTHER" id="PTHR24220">
    <property type="entry name" value="IMPORT ATP-BINDING PROTEIN"/>
    <property type="match status" value="1"/>
</dbReference>
<evidence type="ECO:0000313" key="5">
    <source>
        <dbReference type="EMBL" id="SIP87529.1"/>
    </source>
</evidence>
<dbReference type="InterPro" id="IPR017911">
    <property type="entry name" value="MacB-like_ATP-bd"/>
</dbReference>
<accession>A0A1N6N688</accession>
<evidence type="ECO:0000256" key="1">
    <source>
        <dbReference type="ARBA" id="ARBA00022448"/>
    </source>
</evidence>
<dbReference type="eggNOG" id="COG1136">
    <property type="taxonomic scope" value="Bacteria"/>
</dbReference>
<keyword evidence="3 5" id="KW-0067">ATP-binding</keyword>
<dbReference type="InterPro" id="IPR015854">
    <property type="entry name" value="ABC_transpr_LolD-like"/>
</dbReference>